<protein>
    <recommendedName>
        <fullName evidence="6">Tetratricopeptide repeat protein</fullName>
    </recommendedName>
</protein>
<keyword evidence="1" id="KW-0677">Repeat</keyword>
<evidence type="ECO:0000256" key="1">
    <source>
        <dbReference type="ARBA" id="ARBA00022737"/>
    </source>
</evidence>
<organism evidence="4 5">
    <name type="scientific">Paramecium sonneborni</name>
    <dbReference type="NCBI Taxonomy" id="65129"/>
    <lineage>
        <taxon>Eukaryota</taxon>
        <taxon>Sar</taxon>
        <taxon>Alveolata</taxon>
        <taxon>Ciliophora</taxon>
        <taxon>Intramacronucleata</taxon>
        <taxon>Oligohymenophorea</taxon>
        <taxon>Peniculida</taxon>
        <taxon>Parameciidae</taxon>
        <taxon>Paramecium</taxon>
    </lineage>
</organism>
<dbReference type="PROSITE" id="PS50005">
    <property type="entry name" value="TPR"/>
    <property type="match status" value="1"/>
</dbReference>
<dbReference type="Pfam" id="PF13431">
    <property type="entry name" value="TPR_17"/>
    <property type="match status" value="1"/>
</dbReference>
<feature type="repeat" description="TPR" evidence="3">
    <location>
        <begin position="197"/>
        <end position="230"/>
    </location>
</feature>
<reference evidence="4" key="1">
    <citation type="submission" date="2021-01" db="EMBL/GenBank/DDBJ databases">
        <authorList>
            <consortium name="Genoscope - CEA"/>
            <person name="William W."/>
        </authorList>
    </citation>
    <scope>NUCLEOTIDE SEQUENCE</scope>
</reference>
<dbReference type="SMART" id="SM00028">
    <property type="entry name" value="TPR"/>
    <property type="match status" value="6"/>
</dbReference>
<gene>
    <name evidence="4" type="ORF">PSON_ATCC_30995.1.T1590006</name>
</gene>
<comment type="caution">
    <text evidence="4">The sequence shown here is derived from an EMBL/GenBank/DDBJ whole genome shotgun (WGS) entry which is preliminary data.</text>
</comment>
<dbReference type="EMBL" id="CAJJDN010000159">
    <property type="protein sequence ID" value="CAD8125411.1"/>
    <property type="molecule type" value="Genomic_DNA"/>
</dbReference>
<keyword evidence="2 3" id="KW-0802">TPR repeat</keyword>
<accession>A0A8S1RAZ2</accession>
<evidence type="ECO:0000313" key="5">
    <source>
        <dbReference type="Proteomes" id="UP000692954"/>
    </source>
</evidence>
<evidence type="ECO:0000256" key="2">
    <source>
        <dbReference type="ARBA" id="ARBA00022803"/>
    </source>
</evidence>
<sequence length="441" mass="52103">MNKSILQISKNGRNQKLQTIQKKIHYYSQYCSLIKSSVESKYFFKHKWIKIYELLKNKQYDWKVIAELRQKMNYFKKWKLNYNIFEISTEFMKQIKFQQSNDIVIKRRPTEKFKPCDYSQLRNNQKFEDSTAGNKFYQQLNISIEKSYTYGLEFLQQVDKRTGYDSFYKGIELLNMGRQIEAIEKFEEAIKVYPNNSLFYERKGFALLEMQDLEGAQKQFDIAISLNPNYSNHYSNKANVLLMKNNIEEAIKLYDISIQKGKCDSLCYSNKGVALFFRNRLEEAIECFDQAINVGLKEYEKLEKQAQFLHQNEQLGLAEFVNQLAKQKFKSDLNTTYNFKGLALMMMGQSQKALENINIALQLSLNNPLNHLHRAQLLIFQGCYQQALESIDSGIEINPENSDYYNIKCQMSYQYYSNGFIISRLKRRSSKKYGNSHPKKP</sequence>
<dbReference type="OrthoDB" id="10263032at2759"/>
<dbReference type="AlphaFoldDB" id="A0A8S1RAZ2"/>
<dbReference type="PANTHER" id="PTHR44943:SF4">
    <property type="entry name" value="TPR REPEAT-CONTAINING PROTEIN MJ0798"/>
    <property type="match status" value="1"/>
</dbReference>
<keyword evidence="5" id="KW-1185">Reference proteome</keyword>
<dbReference type="InterPro" id="IPR051685">
    <property type="entry name" value="Ycf3/AcsC/BcsC/TPR_MFPF"/>
</dbReference>
<evidence type="ECO:0008006" key="6">
    <source>
        <dbReference type="Google" id="ProtNLM"/>
    </source>
</evidence>
<dbReference type="PANTHER" id="PTHR44943">
    <property type="entry name" value="CELLULOSE SYNTHASE OPERON PROTEIN C"/>
    <property type="match status" value="1"/>
</dbReference>
<evidence type="ECO:0000313" key="4">
    <source>
        <dbReference type="EMBL" id="CAD8125411.1"/>
    </source>
</evidence>
<evidence type="ECO:0000256" key="3">
    <source>
        <dbReference type="PROSITE-ProRule" id="PRU00339"/>
    </source>
</evidence>
<dbReference type="Proteomes" id="UP000692954">
    <property type="component" value="Unassembled WGS sequence"/>
</dbReference>
<proteinExistence type="predicted"/>
<dbReference type="InterPro" id="IPR019734">
    <property type="entry name" value="TPR_rpt"/>
</dbReference>
<dbReference type="Pfam" id="PF13181">
    <property type="entry name" value="TPR_8"/>
    <property type="match status" value="1"/>
</dbReference>
<name>A0A8S1RAZ2_9CILI</name>